<reference evidence="2 3" key="1">
    <citation type="submission" date="2016-03" db="EMBL/GenBank/DDBJ databases">
        <title>EvidentialGene: Evidence-directed Construction of Genes on Genomes.</title>
        <authorList>
            <person name="Gilbert D.G."/>
            <person name="Choi J.-H."/>
            <person name="Mockaitis K."/>
            <person name="Colbourne J."/>
            <person name="Pfrender M."/>
        </authorList>
    </citation>
    <scope>NUCLEOTIDE SEQUENCE [LARGE SCALE GENOMIC DNA]</scope>
    <source>
        <strain evidence="2 3">Xinb3</strain>
        <tissue evidence="2">Complete organism</tissue>
    </source>
</reference>
<evidence type="ECO:0000313" key="3">
    <source>
        <dbReference type="Proteomes" id="UP000076858"/>
    </source>
</evidence>
<dbReference type="AlphaFoldDB" id="A0A164FZB1"/>
<keyword evidence="3" id="KW-1185">Reference proteome</keyword>
<protein>
    <submittedName>
        <fullName evidence="2">Uncharacterized protein</fullName>
    </submittedName>
</protein>
<keyword evidence="1" id="KW-1133">Transmembrane helix</keyword>
<feature type="non-terminal residue" evidence="2">
    <location>
        <position position="1"/>
    </location>
</feature>
<feature type="transmembrane region" description="Helical" evidence="1">
    <location>
        <begin position="27"/>
        <end position="54"/>
    </location>
</feature>
<evidence type="ECO:0000313" key="2">
    <source>
        <dbReference type="EMBL" id="KZR98331.1"/>
    </source>
</evidence>
<evidence type="ECO:0000256" key="1">
    <source>
        <dbReference type="SAM" id="Phobius"/>
    </source>
</evidence>
<keyword evidence="1" id="KW-0812">Transmembrane</keyword>
<accession>A0A164FZB1</accession>
<organism evidence="2 3">
    <name type="scientific">Daphnia magna</name>
    <dbReference type="NCBI Taxonomy" id="35525"/>
    <lineage>
        <taxon>Eukaryota</taxon>
        <taxon>Metazoa</taxon>
        <taxon>Ecdysozoa</taxon>
        <taxon>Arthropoda</taxon>
        <taxon>Crustacea</taxon>
        <taxon>Branchiopoda</taxon>
        <taxon>Diplostraca</taxon>
        <taxon>Cladocera</taxon>
        <taxon>Anomopoda</taxon>
        <taxon>Daphniidae</taxon>
        <taxon>Daphnia</taxon>
    </lineage>
</organism>
<proteinExistence type="predicted"/>
<dbReference type="Proteomes" id="UP000076858">
    <property type="component" value="Unassembled WGS sequence"/>
</dbReference>
<gene>
    <name evidence="2" type="ORF">APZ42_006305</name>
</gene>
<keyword evidence="1" id="KW-0472">Membrane</keyword>
<comment type="caution">
    <text evidence="2">The sequence shown here is derived from an EMBL/GenBank/DDBJ whole genome shotgun (WGS) entry which is preliminary data.</text>
</comment>
<dbReference type="EMBL" id="LRGB01017459">
    <property type="protein sequence ID" value="KZR98331.1"/>
    <property type="molecule type" value="Genomic_DNA"/>
</dbReference>
<name>A0A164FZB1_9CRUS</name>
<sequence length="68" mass="6859">GGCDEVAEVDGGGCDEVAEVDGRGSSAFLSATIAVDWAAIYILIIKCVLVNLFLGRCPPTTAVGVGLC</sequence>